<evidence type="ECO:0000256" key="1">
    <source>
        <dbReference type="ARBA" id="ARBA00005439"/>
    </source>
</evidence>
<sequence>VSEIAIHGRAPWRLRLRCVHTSTRRRETPISKQQQSFTRINDSIRVPQVRLIDAEGNQVGVIDTSKAMELADTAELDLVEVAPEARPPVCRIMDFGKYSFDKEKKAKEARKKGQSLQMKTVRIRTANISAHDLEYRLGHIREFIGAGHRVKISMRFFGRMMAYKDRGREVLEDVATQMKDVAIVDQMPQMEGREMSMILRPQ</sequence>
<dbReference type="EMBL" id="UINC01174399">
    <property type="protein sequence ID" value="SVD80503.1"/>
    <property type="molecule type" value="Genomic_DNA"/>
</dbReference>
<dbReference type="GO" id="GO:0003743">
    <property type="term" value="F:translation initiation factor activity"/>
    <property type="evidence" value="ECO:0007669"/>
    <property type="project" value="UniProtKB-KW"/>
</dbReference>
<dbReference type="InterPro" id="IPR036787">
    <property type="entry name" value="T_IF-3_N_sf"/>
</dbReference>
<dbReference type="SUPFAM" id="SSF55200">
    <property type="entry name" value="Translation initiation factor IF3, C-terminal domain"/>
    <property type="match status" value="1"/>
</dbReference>
<dbReference type="Gene3D" id="3.10.20.80">
    <property type="entry name" value="Translation initiation factor 3 (IF-3), N-terminal domain"/>
    <property type="match status" value="1"/>
</dbReference>
<dbReference type="InterPro" id="IPR001288">
    <property type="entry name" value="Translation_initiation_fac_3"/>
</dbReference>
<dbReference type="NCBIfam" id="TIGR00168">
    <property type="entry name" value="infC"/>
    <property type="match status" value="1"/>
</dbReference>
<dbReference type="GO" id="GO:0032790">
    <property type="term" value="P:ribosome disassembly"/>
    <property type="evidence" value="ECO:0007669"/>
    <property type="project" value="TreeGrafter"/>
</dbReference>
<feature type="non-terminal residue" evidence="6">
    <location>
        <position position="1"/>
    </location>
</feature>
<evidence type="ECO:0000259" key="4">
    <source>
        <dbReference type="Pfam" id="PF00707"/>
    </source>
</evidence>
<evidence type="ECO:0000256" key="3">
    <source>
        <dbReference type="ARBA" id="ARBA00022917"/>
    </source>
</evidence>
<evidence type="ECO:0000313" key="6">
    <source>
        <dbReference type="EMBL" id="SVD80503.1"/>
    </source>
</evidence>
<accession>A0A382YB52</accession>
<protein>
    <recommendedName>
        <fullName evidence="7">Translation initiation factor 3 N-terminal domain-containing protein</fullName>
    </recommendedName>
</protein>
<dbReference type="HAMAP" id="MF_00080">
    <property type="entry name" value="IF_3"/>
    <property type="match status" value="1"/>
</dbReference>
<proteinExistence type="inferred from homology"/>
<comment type="similarity">
    <text evidence="1">Belongs to the IF-3 family.</text>
</comment>
<dbReference type="AlphaFoldDB" id="A0A382YB52"/>
<dbReference type="Gene3D" id="3.30.110.10">
    <property type="entry name" value="Translation initiation factor 3 (IF-3), C-terminal domain"/>
    <property type="match status" value="1"/>
</dbReference>
<name>A0A382YB52_9ZZZZ</name>
<dbReference type="GO" id="GO:0043022">
    <property type="term" value="F:ribosome binding"/>
    <property type="evidence" value="ECO:0007669"/>
    <property type="project" value="TreeGrafter"/>
</dbReference>
<organism evidence="6">
    <name type="scientific">marine metagenome</name>
    <dbReference type="NCBI Taxonomy" id="408172"/>
    <lineage>
        <taxon>unclassified sequences</taxon>
        <taxon>metagenomes</taxon>
        <taxon>ecological metagenomes</taxon>
    </lineage>
</organism>
<feature type="domain" description="Translation initiation factor 3 N-terminal" evidence="5">
    <location>
        <begin position="40"/>
        <end position="109"/>
    </location>
</feature>
<dbReference type="Pfam" id="PF05198">
    <property type="entry name" value="IF3_N"/>
    <property type="match status" value="1"/>
</dbReference>
<dbReference type="GO" id="GO:0005737">
    <property type="term" value="C:cytoplasm"/>
    <property type="evidence" value="ECO:0007669"/>
    <property type="project" value="UniProtKB-ARBA"/>
</dbReference>
<feature type="domain" description="Translation initiation factor 3 C-terminal" evidence="4">
    <location>
        <begin position="117"/>
        <end position="202"/>
    </location>
</feature>
<dbReference type="InterPro" id="IPR019813">
    <property type="entry name" value="Translation_initiation_fac3_CS"/>
</dbReference>
<dbReference type="PANTHER" id="PTHR10938">
    <property type="entry name" value="TRANSLATION INITIATION FACTOR IF-3"/>
    <property type="match status" value="1"/>
</dbReference>
<dbReference type="InterPro" id="IPR019814">
    <property type="entry name" value="Translation_initiation_fac_3_N"/>
</dbReference>
<keyword evidence="3" id="KW-0648">Protein biosynthesis</keyword>
<keyword evidence="2" id="KW-0396">Initiation factor</keyword>
<dbReference type="Pfam" id="PF00707">
    <property type="entry name" value="IF3_C"/>
    <property type="match status" value="1"/>
</dbReference>
<evidence type="ECO:0000256" key="2">
    <source>
        <dbReference type="ARBA" id="ARBA00022540"/>
    </source>
</evidence>
<dbReference type="InterPro" id="IPR036788">
    <property type="entry name" value="T_IF-3_C_sf"/>
</dbReference>
<dbReference type="PANTHER" id="PTHR10938:SF0">
    <property type="entry name" value="TRANSLATION INITIATION FACTOR IF-3, MITOCHONDRIAL"/>
    <property type="match status" value="1"/>
</dbReference>
<dbReference type="FunFam" id="3.10.20.80:FF:000001">
    <property type="entry name" value="Translation initiation factor IF-3"/>
    <property type="match status" value="1"/>
</dbReference>
<evidence type="ECO:0000259" key="5">
    <source>
        <dbReference type="Pfam" id="PF05198"/>
    </source>
</evidence>
<dbReference type="InterPro" id="IPR019815">
    <property type="entry name" value="Translation_initiation_fac_3_C"/>
</dbReference>
<evidence type="ECO:0008006" key="7">
    <source>
        <dbReference type="Google" id="ProtNLM"/>
    </source>
</evidence>
<dbReference type="PROSITE" id="PS00938">
    <property type="entry name" value="IF3"/>
    <property type="match status" value="1"/>
</dbReference>
<gene>
    <name evidence="6" type="ORF">METZ01_LOCUS433357</name>
</gene>
<reference evidence="6" key="1">
    <citation type="submission" date="2018-05" db="EMBL/GenBank/DDBJ databases">
        <authorList>
            <person name="Lanie J.A."/>
            <person name="Ng W.-L."/>
            <person name="Kazmierczak K.M."/>
            <person name="Andrzejewski T.M."/>
            <person name="Davidsen T.M."/>
            <person name="Wayne K.J."/>
            <person name="Tettelin H."/>
            <person name="Glass J.I."/>
            <person name="Rusch D."/>
            <person name="Podicherti R."/>
            <person name="Tsui H.-C.T."/>
            <person name="Winkler M.E."/>
        </authorList>
    </citation>
    <scope>NUCLEOTIDE SEQUENCE</scope>
</reference>
<dbReference type="SUPFAM" id="SSF54364">
    <property type="entry name" value="Translation initiation factor IF3, N-terminal domain"/>
    <property type="match status" value="1"/>
</dbReference>